<evidence type="ECO:0000256" key="8">
    <source>
        <dbReference type="ARBA" id="ARBA00023136"/>
    </source>
</evidence>
<name>A0AA35RVA0_GEOBA</name>
<evidence type="ECO:0000256" key="7">
    <source>
        <dbReference type="ARBA" id="ARBA00023010"/>
    </source>
</evidence>
<keyword evidence="7" id="KW-0811">Translocation</keyword>
<evidence type="ECO:0000256" key="14">
    <source>
        <dbReference type="SAM" id="MobiDB-lite"/>
    </source>
</evidence>
<evidence type="ECO:0000313" key="17">
    <source>
        <dbReference type="Proteomes" id="UP001174909"/>
    </source>
</evidence>
<organism evidence="16 17">
    <name type="scientific">Geodia barretti</name>
    <name type="common">Barrett's horny sponge</name>
    <dbReference type="NCBI Taxonomy" id="519541"/>
    <lineage>
        <taxon>Eukaryota</taxon>
        <taxon>Metazoa</taxon>
        <taxon>Porifera</taxon>
        <taxon>Demospongiae</taxon>
        <taxon>Heteroscleromorpha</taxon>
        <taxon>Tetractinellida</taxon>
        <taxon>Astrophorina</taxon>
        <taxon>Geodiidae</taxon>
        <taxon>Geodia</taxon>
    </lineage>
</organism>
<keyword evidence="2 13" id="KW-0728">SH3 domain</keyword>
<dbReference type="SUPFAM" id="SSF50044">
    <property type="entry name" value="SH3-domain"/>
    <property type="match status" value="1"/>
</dbReference>
<reference evidence="16" key="1">
    <citation type="submission" date="2023-03" db="EMBL/GenBank/DDBJ databases">
        <authorList>
            <person name="Steffen K."/>
            <person name="Cardenas P."/>
        </authorList>
    </citation>
    <scope>NUCLEOTIDE SEQUENCE</scope>
</reference>
<proteinExistence type="inferred from homology"/>
<evidence type="ECO:0000256" key="3">
    <source>
        <dbReference type="ARBA" id="ARBA00022448"/>
    </source>
</evidence>
<comment type="subcellular location">
    <subcellularLocation>
        <location evidence="12">Peroxisome membrane</location>
    </subcellularLocation>
</comment>
<dbReference type="PRINTS" id="PR00452">
    <property type="entry name" value="SH3DOMAIN"/>
</dbReference>
<dbReference type="CDD" id="cd11864">
    <property type="entry name" value="SH3_PEX13_eumet"/>
    <property type="match status" value="1"/>
</dbReference>
<evidence type="ECO:0000256" key="10">
    <source>
        <dbReference type="ARBA" id="ARBA00029693"/>
    </source>
</evidence>
<keyword evidence="4" id="KW-0812">Transmembrane</keyword>
<evidence type="ECO:0000259" key="15">
    <source>
        <dbReference type="PROSITE" id="PS50002"/>
    </source>
</evidence>
<dbReference type="Pfam" id="PF14604">
    <property type="entry name" value="SH3_9"/>
    <property type="match status" value="1"/>
</dbReference>
<dbReference type="PANTHER" id="PTHR19332:SF1">
    <property type="entry name" value="PEROXISOMAL MEMBRANE PROTEIN PEX13"/>
    <property type="match status" value="1"/>
</dbReference>
<dbReference type="Gene3D" id="2.30.30.40">
    <property type="entry name" value="SH3 Domains"/>
    <property type="match status" value="1"/>
</dbReference>
<evidence type="ECO:0000313" key="16">
    <source>
        <dbReference type="EMBL" id="CAI8017176.1"/>
    </source>
</evidence>
<dbReference type="InterPro" id="IPR036028">
    <property type="entry name" value="SH3-like_dom_sf"/>
</dbReference>
<keyword evidence="6" id="KW-1133">Transmembrane helix</keyword>
<feature type="compositionally biased region" description="Low complexity" evidence="14">
    <location>
        <begin position="270"/>
        <end position="282"/>
    </location>
</feature>
<comment type="caution">
    <text evidence="16">The sequence shown here is derived from an EMBL/GenBank/DDBJ whole genome shotgun (WGS) entry which is preliminary data.</text>
</comment>
<dbReference type="InterPro" id="IPR035463">
    <property type="entry name" value="Pex13"/>
</dbReference>
<dbReference type="AlphaFoldDB" id="A0AA35RVA0"/>
<evidence type="ECO:0000256" key="5">
    <source>
        <dbReference type="ARBA" id="ARBA00022927"/>
    </source>
</evidence>
<evidence type="ECO:0000256" key="12">
    <source>
        <dbReference type="ARBA" id="ARBA00046271"/>
    </source>
</evidence>
<keyword evidence="5" id="KW-0653">Protein transport</keyword>
<dbReference type="Proteomes" id="UP001174909">
    <property type="component" value="Unassembled WGS sequence"/>
</dbReference>
<dbReference type="InterPro" id="IPR001452">
    <property type="entry name" value="SH3_domain"/>
</dbReference>
<sequence length="300" mass="32615">MGGMYGGYGGYSGCGGYGVGYSGYGGGFGGSNLDDMSMVRQAEERTRSTFQSVESVVGAFASVTMMLESTYFAVQSCFRALLGVAQHFTRLRNYMWGLLGALAILRRLRYWLKRLLRWLHLRHPAQSEDLWEEASLESVSSSSGTPGIWLWPLVKFLSVVFGVPWLLWRFISFLLRCGEHSGGPSNWSSGEGQTLVARALHDFSAANPDELSVAAGDELVLAPRQLQTGWLLVGKNRTSGLVPANYVQIVQQQPGAREGVGGGGSREEGSSGNLPPSLPSLSVTPTNRHRDTEEESLLTD</sequence>
<evidence type="ECO:0000256" key="6">
    <source>
        <dbReference type="ARBA" id="ARBA00022989"/>
    </source>
</evidence>
<accession>A0AA35RVA0</accession>
<dbReference type="Pfam" id="PF04088">
    <property type="entry name" value="Peroxin-13_N"/>
    <property type="match status" value="1"/>
</dbReference>
<gene>
    <name evidence="16" type="ORF">GBAR_LOCUS10474</name>
</gene>
<keyword evidence="9" id="KW-0576">Peroxisome</keyword>
<dbReference type="GO" id="GO:1990429">
    <property type="term" value="C:peroxisomal importomer complex"/>
    <property type="evidence" value="ECO:0007669"/>
    <property type="project" value="TreeGrafter"/>
</dbReference>
<evidence type="ECO:0000256" key="1">
    <source>
        <dbReference type="ARBA" id="ARBA00006033"/>
    </source>
</evidence>
<feature type="region of interest" description="Disordered" evidence="14">
    <location>
        <begin position="255"/>
        <end position="300"/>
    </location>
</feature>
<dbReference type="GO" id="GO:0016560">
    <property type="term" value="P:protein import into peroxisome matrix, docking"/>
    <property type="evidence" value="ECO:0007669"/>
    <property type="project" value="InterPro"/>
</dbReference>
<dbReference type="PANTHER" id="PTHR19332">
    <property type="entry name" value="PEROXISOMAL MEMBRANE PROTEIN PEX13"/>
    <property type="match status" value="1"/>
</dbReference>
<keyword evidence="17" id="KW-1185">Reference proteome</keyword>
<dbReference type="EMBL" id="CASHTH010001601">
    <property type="protein sequence ID" value="CAI8017176.1"/>
    <property type="molecule type" value="Genomic_DNA"/>
</dbReference>
<feature type="domain" description="SH3" evidence="15">
    <location>
        <begin position="192"/>
        <end position="252"/>
    </location>
</feature>
<dbReference type="SMART" id="SM00326">
    <property type="entry name" value="SH3"/>
    <property type="match status" value="1"/>
</dbReference>
<keyword evidence="3" id="KW-0813">Transport</keyword>
<comment type="similarity">
    <text evidence="1">Belongs to the peroxin-13 family.</text>
</comment>
<dbReference type="GO" id="GO:0005778">
    <property type="term" value="C:peroxisomal membrane"/>
    <property type="evidence" value="ECO:0007669"/>
    <property type="project" value="UniProtKB-SubCell"/>
</dbReference>
<evidence type="ECO:0000256" key="2">
    <source>
        <dbReference type="ARBA" id="ARBA00022443"/>
    </source>
</evidence>
<dbReference type="PROSITE" id="PS50002">
    <property type="entry name" value="SH3"/>
    <property type="match status" value="1"/>
</dbReference>
<evidence type="ECO:0000256" key="4">
    <source>
        <dbReference type="ARBA" id="ARBA00022692"/>
    </source>
</evidence>
<dbReference type="InterPro" id="IPR007223">
    <property type="entry name" value="Peroxin-13_N"/>
</dbReference>
<evidence type="ECO:0000256" key="9">
    <source>
        <dbReference type="ARBA" id="ARBA00023140"/>
    </source>
</evidence>
<protein>
    <recommendedName>
        <fullName evidence="11">Peroxisomal membrane protein PEX13</fullName>
    </recommendedName>
    <alternativeName>
        <fullName evidence="10">Peroxin-13</fullName>
    </alternativeName>
</protein>
<evidence type="ECO:0000256" key="13">
    <source>
        <dbReference type="PROSITE-ProRule" id="PRU00192"/>
    </source>
</evidence>
<evidence type="ECO:0000256" key="11">
    <source>
        <dbReference type="ARBA" id="ARBA00034535"/>
    </source>
</evidence>
<keyword evidence="8" id="KW-0472">Membrane</keyword>